<dbReference type="PROSITE" id="PS50089">
    <property type="entry name" value="ZF_RING_2"/>
    <property type="match status" value="1"/>
</dbReference>
<comment type="catalytic activity">
    <reaction evidence="1 15">
        <text>S-ubiquitinyl-[E2 ubiquitin-conjugating enzyme]-L-cysteine + [acceptor protein]-L-lysine = [E2 ubiquitin-conjugating enzyme]-L-cysteine + N(6)-ubiquitinyl-[acceptor protein]-L-lysine.</text>
        <dbReference type="EC" id="2.3.2.27"/>
    </reaction>
</comment>
<keyword evidence="8 15" id="KW-0833">Ubl conjugation pathway</keyword>
<keyword evidence="12 15" id="KW-0539">Nucleus</keyword>
<dbReference type="GO" id="GO:0016567">
    <property type="term" value="P:protein ubiquitination"/>
    <property type="evidence" value="ECO:0007669"/>
    <property type="project" value="UniProtKB-UniRule"/>
</dbReference>
<dbReference type="InterPro" id="IPR018957">
    <property type="entry name" value="Znf_C3HC4_RING-type"/>
</dbReference>
<sequence length="735" mass="83182">MTTAQPAALVTPSLNSLKMEERKRSLAVETEDLAAPRKRLVKDEHGQAMRMDAEKEKEIENFQKDAILRQMKEYKRQQRVAEEQYTQLRDQCRHHDDHLRTIDAWFAQLLDEVRVIAGQSLSTPPPSATSTTGEEYYGSALVFENNELFSQHLQARSANIKAAITDLFGRLPSVSPELDDLRRQMNEALAKEKELVVEHRRALDEQHSLERRLEDATTRYIKAEKSLDRAKSSQIQKLERQALGNGDFASPSTSKKGSLPLKKEQSETNGELENGLGNAEAEAARREAMAVAERQRKQVEEIEAENDRLTNELSAARTKLVSLSDDDYAETSLFKAFKAKFEDVTSRVNDLEATNAKLREEAQKYHAERTSYRRQLDDDLRDSITESETQIARAETDLARIRNNRDELMAELQMRKDHDEKRSTLADDAKKLAEARDAKIAALESELERLKLEFGHSAPPQTTVDELDNEALKTRLRTVQSQYDLLSNELSSMEAAWRKSSALASKKVEDVAQQEENVARLNAEKAKADQKYFAAMKLKDSKEAELRAAKSANARSTEIITQLKDTEAKTRELITNSERQLAEAKEGLVKLESQHRTLEAKSKESALSADSLKKQLDELKTMIGAKDKEVLTASKAKREAEVELEKIQSKLEDTRKQFEQLKKSRAADNAASDSDWRRLAICPVCNQNIRNTALKLCGHVFCNNCIKDLITNRSRKCPSCAKAFGNSDYLSIVLT</sequence>
<dbReference type="Pfam" id="PF08647">
    <property type="entry name" value="BRE1"/>
    <property type="match status" value="1"/>
</dbReference>
<accession>A0A9W7SJ74</accession>
<comment type="function">
    <text evidence="13">E3 ubiquitin-protein ligase that mediates monoubiquitination of histone H2B to form H2BK123ub1. H2BK123ub1 gives a specific tag for epigenetic transcriptional activation and is also a prerequisite for H3K4me and H3K79me formation.</text>
</comment>
<dbReference type="GO" id="GO:0008270">
    <property type="term" value="F:zinc ion binding"/>
    <property type="evidence" value="ECO:0007669"/>
    <property type="project" value="UniProtKB-KW"/>
</dbReference>
<feature type="region of interest" description="Disordered" evidence="17">
    <location>
        <begin position="241"/>
        <end position="287"/>
    </location>
</feature>
<evidence type="ECO:0000256" key="15">
    <source>
        <dbReference type="RuleBase" id="RU365038"/>
    </source>
</evidence>
<dbReference type="EC" id="2.3.2.27" evidence="15"/>
<organism evidence="19 20">
    <name type="scientific">Teratosphaeria destructans</name>
    <dbReference type="NCBI Taxonomy" id="418781"/>
    <lineage>
        <taxon>Eukaryota</taxon>
        <taxon>Fungi</taxon>
        <taxon>Dikarya</taxon>
        <taxon>Ascomycota</taxon>
        <taxon>Pezizomycotina</taxon>
        <taxon>Dothideomycetes</taxon>
        <taxon>Dothideomycetidae</taxon>
        <taxon>Mycosphaerellales</taxon>
        <taxon>Teratosphaeriaceae</taxon>
        <taxon>Teratosphaeria</taxon>
    </lineage>
</organism>
<keyword evidence="6 15" id="KW-0479">Metal-binding</keyword>
<dbReference type="GO" id="GO:0061630">
    <property type="term" value="F:ubiquitin protein ligase activity"/>
    <property type="evidence" value="ECO:0007669"/>
    <property type="project" value="UniProtKB-EC"/>
</dbReference>
<comment type="similarity">
    <text evidence="4 15">Belongs to the BRE1 family.</text>
</comment>
<evidence type="ECO:0000256" key="5">
    <source>
        <dbReference type="ARBA" id="ARBA00022679"/>
    </source>
</evidence>
<dbReference type="InterPro" id="IPR001841">
    <property type="entry name" value="Znf_RING"/>
</dbReference>
<evidence type="ECO:0000256" key="17">
    <source>
        <dbReference type="SAM" id="MobiDB-lite"/>
    </source>
</evidence>
<dbReference type="GO" id="GO:0006325">
    <property type="term" value="P:chromatin organization"/>
    <property type="evidence" value="ECO:0007669"/>
    <property type="project" value="UniProtKB-KW"/>
</dbReference>
<dbReference type="OrthoDB" id="654191at2759"/>
<evidence type="ECO:0000256" key="4">
    <source>
        <dbReference type="ARBA" id="ARBA00005555"/>
    </source>
</evidence>
<evidence type="ECO:0000256" key="13">
    <source>
        <dbReference type="ARBA" id="ARBA00059679"/>
    </source>
</evidence>
<dbReference type="Proteomes" id="UP001138500">
    <property type="component" value="Unassembled WGS sequence"/>
</dbReference>
<keyword evidence="10 15" id="KW-0156">Chromatin regulator</keyword>
<dbReference type="PANTHER" id="PTHR23163">
    <property type="entry name" value="RING FINGER PROTEIN-RELATED"/>
    <property type="match status" value="1"/>
</dbReference>
<dbReference type="InterPro" id="IPR017907">
    <property type="entry name" value="Znf_RING_CS"/>
</dbReference>
<keyword evidence="20" id="KW-1185">Reference proteome</keyword>
<evidence type="ECO:0000256" key="1">
    <source>
        <dbReference type="ARBA" id="ARBA00000900"/>
    </source>
</evidence>
<dbReference type="GO" id="GO:0005634">
    <property type="term" value="C:nucleus"/>
    <property type="evidence" value="ECO:0007669"/>
    <property type="project" value="UniProtKB-SubCell"/>
</dbReference>
<evidence type="ECO:0000256" key="3">
    <source>
        <dbReference type="ARBA" id="ARBA00004906"/>
    </source>
</evidence>
<dbReference type="InterPro" id="IPR013956">
    <property type="entry name" value="E3_ubiquit_lig_Bre1"/>
</dbReference>
<reference evidence="19 20" key="2">
    <citation type="journal article" date="2021" name="Curr. Genet.">
        <title>Genetic response to nitrogen starvation in the aggressive Eucalyptus foliar pathogen Teratosphaeria destructans.</title>
        <authorList>
            <person name="Havenga M."/>
            <person name="Wingfield B.D."/>
            <person name="Wingfield M.J."/>
            <person name="Dreyer L.L."/>
            <person name="Roets F."/>
            <person name="Aylward J."/>
        </authorList>
    </citation>
    <scope>NUCLEOTIDE SEQUENCE [LARGE SCALE GENOMIC DNA]</scope>
    <source>
        <strain evidence="19">CMW44962</strain>
    </source>
</reference>
<dbReference type="SUPFAM" id="SSF57850">
    <property type="entry name" value="RING/U-box"/>
    <property type="match status" value="1"/>
</dbReference>
<dbReference type="InterPro" id="IPR013083">
    <property type="entry name" value="Znf_RING/FYVE/PHD"/>
</dbReference>
<keyword evidence="9 15" id="KW-0862">Zinc</keyword>
<dbReference type="GO" id="GO:0033503">
    <property type="term" value="C:HULC complex"/>
    <property type="evidence" value="ECO:0007669"/>
    <property type="project" value="TreeGrafter"/>
</dbReference>
<feature type="coiled-coil region" evidence="16">
    <location>
        <begin position="574"/>
        <end position="664"/>
    </location>
</feature>
<evidence type="ECO:0000313" key="20">
    <source>
        <dbReference type="Proteomes" id="UP001138500"/>
    </source>
</evidence>
<dbReference type="EMBL" id="RIBY02002478">
    <property type="protein sequence ID" value="KAH9811724.1"/>
    <property type="molecule type" value="Genomic_DNA"/>
</dbReference>
<evidence type="ECO:0000313" key="19">
    <source>
        <dbReference type="EMBL" id="KAH9811724.1"/>
    </source>
</evidence>
<evidence type="ECO:0000256" key="8">
    <source>
        <dbReference type="ARBA" id="ARBA00022786"/>
    </source>
</evidence>
<evidence type="ECO:0000256" key="14">
    <source>
        <dbReference type="PROSITE-ProRule" id="PRU00175"/>
    </source>
</evidence>
<keyword evidence="7 14" id="KW-0863">Zinc-finger</keyword>
<name>A0A9W7SJ74_9PEZI</name>
<dbReference type="AlphaFoldDB" id="A0A9W7SJ74"/>
<comment type="pathway">
    <text evidence="3 15">Protein modification; protein ubiquitination.</text>
</comment>
<evidence type="ECO:0000256" key="10">
    <source>
        <dbReference type="ARBA" id="ARBA00022853"/>
    </source>
</evidence>
<dbReference type="Pfam" id="PF26095">
    <property type="entry name" value="CC_Bre1"/>
    <property type="match status" value="1"/>
</dbReference>
<evidence type="ECO:0000256" key="12">
    <source>
        <dbReference type="ARBA" id="ARBA00023242"/>
    </source>
</evidence>
<dbReference type="SMART" id="SM00184">
    <property type="entry name" value="RING"/>
    <property type="match status" value="1"/>
</dbReference>
<gene>
    <name evidence="19" type="ORF">Tdes44962_MAKER05872</name>
</gene>
<dbReference type="Gene3D" id="3.30.40.10">
    <property type="entry name" value="Zinc/RING finger domain, C3HC4 (zinc finger)"/>
    <property type="match status" value="1"/>
</dbReference>
<evidence type="ECO:0000259" key="18">
    <source>
        <dbReference type="PROSITE" id="PS50089"/>
    </source>
</evidence>
<dbReference type="PROSITE" id="PS00518">
    <property type="entry name" value="ZF_RING_1"/>
    <property type="match status" value="1"/>
</dbReference>
<proteinExistence type="inferred from homology"/>
<keyword evidence="5 15" id="KW-0808">Transferase</keyword>
<dbReference type="CDD" id="cd16499">
    <property type="entry name" value="RING-HC_Bre1-like"/>
    <property type="match status" value="1"/>
</dbReference>
<evidence type="ECO:0000256" key="9">
    <source>
        <dbReference type="ARBA" id="ARBA00022833"/>
    </source>
</evidence>
<evidence type="ECO:0000256" key="7">
    <source>
        <dbReference type="ARBA" id="ARBA00022771"/>
    </source>
</evidence>
<evidence type="ECO:0000256" key="11">
    <source>
        <dbReference type="ARBA" id="ARBA00023054"/>
    </source>
</evidence>
<comment type="subcellular location">
    <subcellularLocation>
        <location evidence="2 15">Nucleus</location>
    </subcellularLocation>
</comment>
<dbReference type="InterPro" id="IPR058643">
    <property type="entry name" value="BRE1-like_CC"/>
</dbReference>
<dbReference type="PANTHER" id="PTHR23163:SF0">
    <property type="entry name" value="E3 UBIQUITIN-PROTEIN LIGASE BRE1"/>
    <property type="match status" value="1"/>
</dbReference>
<protein>
    <recommendedName>
        <fullName evidence="15">E3 ubiquitin protein ligase</fullName>
        <ecNumber evidence="15">2.3.2.27</ecNumber>
    </recommendedName>
</protein>
<dbReference type="Pfam" id="PF00097">
    <property type="entry name" value="zf-C3HC4"/>
    <property type="match status" value="1"/>
</dbReference>
<feature type="coiled-coil region" evidence="16">
    <location>
        <begin position="178"/>
        <end position="233"/>
    </location>
</feature>
<reference evidence="19 20" key="1">
    <citation type="journal article" date="2018" name="IMA Fungus">
        <title>IMA Genome-F 10: Nine draft genome sequences of Claviceps purpurea s.lat., including C. arundinis, C. humidiphila, and C. cf. spartinae, pseudomolecules for the pitch canker pathogen Fusarium circinatum, draft genome of Davidsoniella eucalypti, Grosmannia galeiformis, Quambalaria eucalypti, and Teratosphaeria destructans.</title>
        <authorList>
            <person name="Wingfield B.D."/>
            <person name="Liu M."/>
            <person name="Nguyen H.D."/>
            <person name="Lane F.A."/>
            <person name="Morgan S.W."/>
            <person name="De Vos L."/>
            <person name="Wilken P.M."/>
            <person name="Duong T.A."/>
            <person name="Aylward J."/>
            <person name="Coetzee M.P."/>
            <person name="Dadej K."/>
            <person name="De Beer Z.W."/>
            <person name="Findlay W."/>
            <person name="Havenga M."/>
            <person name="Kolarik M."/>
            <person name="Menzies J.G."/>
            <person name="Naidoo K."/>
            <person name="Pochopski O."/>
            <person name="Shoukouhi P."/>
            <person name="Santana Q.C."/>
            <person name="Seifert K.A."/>
            <person name="Soal N."/>
            <person name="Steenkamp E.T."/>
            <person name="Tatham C.T."/>
            <person name="van der Nest M.A."/>
            <person name="Wingfield M.J."/>
        </authorList>
    </citation>
    <scope>NUCLEOTIDE SEQUENCE [LARGE SCALE GENOMIC DNA]</scope>
    <source>
        <strain evidence="19">CMW44962</strain>
    </source>
</reference>
<evidence type="ECO:0000256" key="6">
    <source>
        <dbReference type="ARBA" id="ARBA00022723"/>
    </source>
</evidence>
<evidence type="ECO:0000256" key="16">
    <source>
        <dbReference type="SAM" id="Coils"/>
    </source>
</evidence>
<keyword evidence="11 15" id="KW-0175">Coiled coil</keyword>
<feature type="compositionally biased region" description="Low complexity" evidence="17">
    <location>
        <begin position="267"/>
        <end position="281"/>
    </location>
</feature>
<evidence type="ECO:0000256" key="2">
    <source>
        <dbReference type="ARBA" id="ARBA00004123"/>
    </source>
</evidence>
<feature type="coiled-coil region" evidence="16">
    <location>
        <begin position="64"/>
        <end position="91"/>
    </location>
</feature>
<comment type="caution">
    <text evidence="19">The sequence shown here is derived from an EMBL/GenBank/DDBJ whole genome shotgun (WGS) entry which is preliminary data.</text>
</comment>
<feature type="domain" description="RING-type" evidence="18">
    <location>
        <begin position="682"/>
        <end position="720"/>
    </location>
</feature>